<organism evidence="1 2">
    <name type="scientific">Parageobacillus toebii</name>
    <dbReference type="NCBI Taxonomy" id="153151"/>
    <lineage>
        <taxon>Bacteria</taxon>
        <taxon>Bacillati</taxon>
        <taxon>Bacillota</taxon>
        <taxon>Bacilli</taxon>
        <taxon>Bacillales</taxon>
        <taxon>Anoxybacillaceae</taxon>
        <taxon>Parageobacillus</taxon>
    </lineage>
</organism>
<protein>
    <recommendedName>
        <fullName evidence="3">DUF5050 domain-containing protein</fullName>
    </recommendedName>
</protein>
<reference evidence="1 2" key="1">
    <citation type="submission" date="2016-01" db="EMBL/GenBank/DDBJ databases">
        <title>Draft Genome Sequences of Seven Thermophilic Sporeformers Isolated from Foods.</title>
        <authorList>
            <person name="Berendsen E.M."/>
            <person name="Wells-Bennik M.H."/>
            <person name="Krawcyk A.O."/>
            <person name="De Jong A."/>
            <person name="Holsappel S."/>
            <person name="Eijlander R.T."/>
            <person name="Kuipers O.P."/>
        </authorList>
    </citation>
    <scope>NUCLEOTIDE SEQUENCE [LARGE SCALE GENOMIC DNA]</scope>
    <source>
        <strain evidence="1 2">B4110</strain>
    </source>
</reference>
<dbReference type="EMBL" id="LQYW01000187">
    <property type="protein sequence ID" value="KYD21870.1"/>
    <property type="molecule type" value="Genomic_DNA"/>
</dbReference>
<accession>A0A150MBD8</accession>
<dbReference type="SUPFAM" id="SSF69304">
    <property type="entry name" value="Tricorn protease N-terminal domain"/>
    <property type="match status" value="1"/>
</dbReference>
<sequence>MKRVVMLIMGIVFYFVSGCSIVNENNNSENNSSSLSGQGVTLPKCQSKDSCMILYNRFTQKLLAYNLATKTIEQQTNRPNYVVYEFNTKSNYYTAGDSHAKDFSILRIHQNQIKEIYRLEDQQAIFPLATDGKRFFFIMLYCDKNGAEIKRSIVRLDAGEHQLIDYPNAKGLISYGVIIHNQLYYTAYDKPTDSYSLYVLDLSDRNNMPQLLETGLEAGELYCLNDQLYRSDKEKIYHGNNVFTKKILNYFDQDSQMLIQIYPNRDATLILDVIDTQTKKHIGSATDVIDFSIEKNEVIVYGQRDIKRITIQ</sequence>
<proteinExistence type="predicted"/>
<name>A0A150MBD8_9BACL</name>
<dbReference type="PROSITE" id="PS51257">
    <property type="entry name" value="PROKAR_LIPOPROTEIN"/>
    <property type="match status" value="1"/>
</dbReference>
<dbReference type="RefSeq" id="WP_013401801.1">
    <property type="nucleotide sequence ID" value="NZ_LQYW01000187.1"/>
</dbReference>
<dbReference type="Proteomes" id="UP000075324">
    <property type="component" value="Unassembled WGS sequence"/>
</dbReference>
<comment type="caution">
    <text evidence="1">The sequence shown here is derived from an EMBL/GenBank/DDBJ whole genome shotgun (WGS) entry which is preliminary data.</text>
</comment>
<gene>
    <name evidence="1" type="ORF">B4110_0197</name>
</gene>
<evidence type="ECO:0008006" key="3">
    <source>
        <dbReference type="Google" id="ProtNLM"/>
    </source>
</evidence>
<evidence type="ECO:0000313" key="2">
    <source>
        <dbReference type="Proteomes" id="UP000075324"/>
    </source>
</evidence>
<dbReference type="PATRIC" id="fig|153151.4.peg.2344"/>
<dbReference type="AlphaFoldDB" id="A0A150MBD8"/>
<evidence type="ECO:0000313" key="1">
    <source>
        <dbReference type="EMBL" id="KYD21870.1"/>
    </source>
</evidence>